<dbReference type="GO" id="GO:0005524">
    <property type="term" value="F:ATP binding"/>
    <property type="evidence" value="ECO:0007669"/>
    <property type="project" value="UniProtKB-KW"/>
</dbReference>
<dbReference type="FunFam" id="1.10.1600.10:FF:000002">
    <property type="entry name" value="X-ray repair cross-complementing protein 5"/>
    <property type="match status" value="1"/>
</dbReference>
<dbReference type="EMBL" id="KN831960">
    <property type="protein sequence ID" value="KIO07277.1"/>
    <property type="molecule type" value="Genomic_DNA"/>
</dbReference>
<name>A0A0C3KCB5_PISTI</name>
<keyword evidence="15" id="KW-0234">DNA repair</keyword>
<dbReference type="GO" id="GO:0006310">
    <property type="term" value="P:DNA recombination"/>
    <property type="evidence" value="ECO:0007669"/>
    <property type="project" value="UniProtKB-KW"/>
</dbReference>
<evidence type="ECO:0000256" key="18">
    <source>
        <dbReference type="SAM" id="MobiDB-lite"/>
    </source>
</evidence>
<evidence type="ECO:0000313" key="20">
    <source>
        <dbReference type="EMBL" id="KIO07277.1"/>
    </source>
</evidence>
<dbReference type="InterPro" id="IPR016194">
    <property type="entry name" value="SPOC-like_C_dom_sf"/>
</dbReference>
<dbReference type="Gene3D" id="3.40.50.410">
    <property type="entry name" value="von Willebrand factor, type A domain"/>
    <property type="match status" value="1"/>
</dbReference>
<dbReference type="PANTHER" id="PTHR12604">
    <property type="entry name" value="KU AUTOANTIGEN DNA HELICASE"/>
    <property type="match status" value="1"/>
</dbReference>
<dbReference type="GO" id="GO:0000723">
    <property type="term" value="P:telomere maintenance"/>
    <property type="evidence" value="ECO:0007669"/>
    <property type="project" value="InterPro"/>
</dbReference>
<dbReference type="GO" id="GO:0043564">
    <property type="term" value="C:Ku70:Ku80 complex"/>
    <property type="evidence" value="ECO:0007669"/>
    <property type="project" value="InterPro"/>
</dbReference>
<dbReference type="Pfam" id="PF03731">
    <property type="entry name" value="Ku_N"/>
    <property type="match status" value="1"/>
</dbReference>
<dbReference type="FunCoup" id="A0A0C3KCB5">
    <property type="interactions" value="470"/>
</dbReference>
<evidence type="ECO:0000256" key="11">
    <source>
        <dbReference type="ARBA" id="ARBA00022840"/>
    </source>
</evidence>
<dbReference type="GO" id="GO:0006303">
    <property type="term" value="P:double-strand break repair via nonhomologous end joining"/>
    <property type="evidence" value="ECO:0007669"/>
    <property type="project" value="InterPro"/>
</dbReference>
<dbReference type="SUPFAM" id="SSF101420">
    <property type="entry name" value="C-terminal domain of Ku80"/>
    <property type="match status" value="1"/>
</dbReference>
<dbReference type="GO" id="GO:0003684">
    <property type="term" value="F:damaged DNA binding"/>
    <property type="evidence" value="ECO:0007669"/>
    <property type="project" value="InterPro"/>
</dbReference>
<feature type="compositionally biased region" description="Acidic residues" evidence="18">
    <location>
        <begin position="662"/>
        <end position="672"/>
    </location>
</feature>
<keyword evidence="8" id="KW-0227">DNA damage</keyword>
<evidence type="ECO:0000256" key="13">
    <source>
        <dbReference type="ARBA" id="ARBA00023125"/>
    </source>
</evidence>
<keyword evidence="21" id="KW-1185">Reference proteome</keyword>
<evidence type="ECO:0000256" key="4">
    <source>
        <dbReference type="ARBA" id="ARBA00012551"/>
    </source>
</evidence>
<dbReference type="InterPro" id="IPR036465">
    <property type="entry name" value="vWFA_dom_sf"/>
</dbReference>
<feature type="compositionally biased region" description="Basic and acidic residues" evidence="18">
    <location>
        <begin position="604"/>
        <end position="619"/>
    </location>
</feature>
<dbReference type="GO" id="GO:0003678">
    <property type="term" value="F:DNA helicase activity"/>
    <property type="evidence" value="ECO:0007669"/>
    <property type="project" value="UniProtKB-EC"/>
</dbReference>
<gene>
    <name evidence="20" type="ORF">M404DRAFT_998060</name>
</gene>
<dbReference type="HOGENOM" id="CLU_010975_1_1_1"/>
<evidence type="ECO:0000256" key="9">
    <source>
        <dbReference type="ARBA" id="ARBA00022801"/>
    </source>
</evidence>
<dbReference type="SUPFAM" id="SSF100939">
    <property type="entry name" value="SPOC domain-like"/>
    <property type="match status" value="1"/>
</dbReference>
<dbReference type="GO" id="GO:0003690">
    <property type="term" value="F:double-stranded DNA binding"/>
    <property type="evidence" value="ECO:0007669"/>
    <property type="project" value="TreeGrafter"/>
</dbReference>
<evidence type="ECO:0000256" key="3">
    <source>
        <dbReference type="ARBA" id="ARBA00007726"/>
    </source>
</evidence>
<dbReference type="InterPro" id="IPR005161">
    <property type="entry name" value="Ku_N"/>
</dbReference>
<accession>A0A0C3KCB5</accession>
<keyword evidence="9" id="KW-0378">Hydrolase</keyword>
<feature type="domain" description="Ku" evidence="19">
    <location>
        <begin position="352"/>
        <end position="487"/>
    </location>
</feature>
<dbReference type="GO" id="GO:0042162">
    <property type="term" value="F:telomeric DNA binding"/>
    <property type="evidence" value="ECO:0007669"/>
    <property type="project" value="InterPro"/>
</dbReference>
<keyword evidence="11" id="KW-0067">ATP-binding</keyword>
<keyword evidence="16" id="KW-0539">Nucleus</keyword>
<protein>
    <recommendedName>
        <fullName evidence="5">ATP-dependent DNA helicase II subunit 2</fullName>
        <ecNumber evidence="4">3.6.4.12</ecNumber>
    </recommendedName>
    <alternativeName>
        <fullName evidence="17">ATP-dependent DNA helicase II subunit Ku80</fullName>
    </alternativeName>
</protein>
<evidence type="ECO:0000256" key="15">
    <source>
        <dbReference type="ARBA" id="ARBA00023204"/>
    </source>
</evidence>
<organism evidence="20 21">
    <name type="scientific">Pisolithus tinctorius Marx 270</name>
    <dbReference type="NCBI Taxonomy" id="870435"/>
    <lineage>
        <taxon>Eukaryota</taxon>
        <taxon>Fungi</taxon>
        <taxon>Dikarya</taxon>
        <taxon>Basidiomycota</taxon>
        <taxon>Agaricomycotina</taxon>
        <taxon>Agaricomycetes</taxon>
        <taxon>Agaricomycetidae</taxon>
        <taxon>Boletales</taxon>
        <taxon>Sclerodermatineae</taxon>
        <taxon>Pisolithaceae</taxon>
        <taxon>Pisolithus</taxon>
    </lineage>
</organism>
<evidence type="ECO:0000313" key="21">
    <source>
        <dbReference type="Proteomes" id="UP000054217"/>
    </source>
</evidence>
<proteinExistence type="inferred from homology"/>
<dbReference type="Proteomes" id="UP000054217">
    <property type="component" value="Unassembled WGS sequence"/>
</dbReference>
<evidence type="ECO:0000256" key="14">
    <source>
        <dbReference type="ARBA" id="ARBA00023172"/>
    </source>
</evidence>
<feature type="compositionally biased region" description="Acidic residues" evidence="18">
    <location>
        <begin position="337"/>
        <end position="346"/>
    </location>
</feature>
<dbReference type="SMART" id="SM00559">
    <property type="entry name" value="Ku78"/>
    <property type="match status" value="1"/>
</dbReference>
<dbReference type="Gene3D" id="2.40.290.10">
    <property type="match status" value="1"/>
</dbReference>
<evidence type="ECO:0000259" key="19">
    <source>
        <dbReference type="SMART" id="SM00559"/>
    </source>
</evidence>
<dbReference type="Pfam" id="PF08785">
    <property type="entry name" value="Ku_PK_bind"/>
    <property type="match status" value="1"/>
</dbReference>
<dbReference type="Gene3D" id="1.10.1600.10">
    <property type="match status" value="1"/>
</dbReference>
<evidence type="ECO:0000256" key="8">
    <source>
        <dbReference type="ARBA" id="ARBA00022763"/>
    </source>
</evidence>
<reference evidence="20 21" key="1">
    <citation type="submission" date="2014-04" db="EMBL/GenBank/DDBJ databases">
        <authorList>
            <consortium name="DOE Joint Genome Institute"/>
            <person name="Kuo A."/>
            <person name="Kohler A."/>
            <person name="Costa M.D."/>
            <person name="Nagy L.G."/>
            <person name="Floudas D."/>
            <person name="Copeland A."/>
            <person name="Barry K.W."/>
            <person name="Cichocki N."/>
            <person name="Veneault-Fourrey C."/>
            <person name="LaButti K."/>
            <person name="Lindquist E.A."/>
            <person name="Lipzen A."/>
            <person name="Lundell T."/>
            <person name="Morin E."/>
            <person name="Murat C."/>
            <person name="Sun H."/>
            <person name="Tunlid A."/>
            <person name="Henrissat B."/>
            <person name="Grigoriev I.V."/>
            <person name="Hibbett D.S."/>
            <person name="Martin F."/>
            <person name="Nordberg H.P."/>
            <person name="Cantor M.N."/>
            <person name="Hua S.X."/>
        </authorList>
    </citation>
    <scope>NUCLEOTIDE SEQUENCE [LARGE SCALE GENOMIC DNA]</scope>
    <source>
        <strain evidence="20 21">Marx 270</strain>
    </source>
</reference>
<comment type="similarity">
    <text evidence="3">Belongs to the ku80 family.</text>
</comment>
<evidence type="ECO:0000256" key="12">
    <source>
        <dbReference type="ARBA" id="ARBA00022895"/>
    </source>
</evidence>
<dbReference type="Gene3D" id="1.25.40.240">
    <property type="entry name" value="Ku, C-terminal domain"/>
    <property type="match status" value="1"/>
</dbReference>
<evidence type="ECO:0000256" key="17">
    <source>
        <dbReference type="ARBA" id="ARBA00031847"/>
    </source>
</evidence>
<evidence type="ECO:0000256" key="7">
    <source>
        <dbReference type="ARBA" id="ARBA00022741"/>
    </source>
</evidence>
<evidence type="ECO:0000256" key="10">
    <source>
        <dbReference type="ARBA" id="ARBA00022806"/>
    </source>
</evidence>
<evidence type="ECO:0000256" key="16">
    <source>
        <dbReference type="ARBA" id="ARBA00023242"/>
    </source>
</evidence>
<evidence type="ECO:0000256" key="1">
    <source>
        <dbReference type="ARBA" id="ARBA00004123"/>
    </source>
</evidence>
<reference evidence="21" key="2">
    <citation type="submission" date="2015-01" db="EMBL/GenBank/DDBJ databases">
        <title>Evolutionary Origins and Diversification of the Mycorrhizal Mutualists.</title>
        <authorList>
            <consortium name="DOE Joint Genome Institute"/>
            <consortium name="Mycorrhizal Genomics Consortium"/>
            <person name="Kohler A."/>
            <person name="Kuo A."/>
            <person name="Nagy L.G."/>
            <person name="Floudas D."/>
            <person name="Copeland A."/>
            <person name="Barry K.W."/>
            <person name="Cichocki N."/>
            <person name="Veneault-Fourrey C."/>
            <person name="LaButti K."/>
            <person name="Lindquist E.A."/>
            <person name="Lipzen A."/>
            <person name="Lundell T."/>
            <person name="Morin E."/>
            <person name="Murat C."/>
            <person name="Riley R."/>
            <person name="Ohm R."/>
            <person name="Sun H."/>
            <person name="Tunlid A."/>
            <person name="Henrissat B."/>
            <person name="Grigoriev I.V."/>
            <person name="Hibbett D.S."/>
            <person name="Martin F."/>
        </authorList>
    </citation>
    <scope>NUCLEOTIDE SEQUENCE [LARGE SCALE GENOMIC DNA]</scope>
    <source>
        <strain evidence="21">Marx 270</strain>
    </source>
</reference>
<dbReference type="Pfam" id="PF02735">
    <property type="entry name" value="Ku"/>
    <property type="match status" value="1"/>
</dbReference>
<dbReference type="GO" id="GO:0016787">
    <property type="term" value="F:hydrolase activity"/>
    <property type="evidence" value="ECO:0007669"/>
    <property type="project" value="UniProtKB-KW"/>
</dbReference>
<dbReference type="CDD" id="cd00873">
    <property type="entry name" value="KU80"/>
    <property type="match status" value="1"/>
</dbReference>
<evidence type="ECO:0000256" key="6">
    <source>
        <dbReference type="ARBA" id="ARBA00022454"/>
    </source>
</evidence>
<dbReference type="EC" id="3.6.4.12" evidence="4"/>
<keyword evidence="12" id="KW-0779">Telomere</keyword>
<dbReference type="OrthoDB" id="30826at2759"/>
<dbReference type="AlphaFoldDB" id="A0A0C3KCB5"/>
<keyword evidence="7" id="KW-0547">Nucleotide-binding</keyword>
<dbReference type="STRING" id="870435.A0A0C3KCB5"/>
<feature type="region of interest" description="Disordered" evidence="18">
    <location>
        <begin position="604"/>
        <end position="705"/>
    </location>
</feature>
<keyword evidence="10" id="KW-0347">Helicase</keyword>
<sequence length="832" mass="92621">MPAERAGYTVTMFLVDLSPSMGATRTVEQAPGPNGEPRSVEMSNLEWALQFVKLKIQEMIYNGRKTDQCGVIVFGSEGTDNIINEKHGGYEHVSEYIPICTPSAKTLAELDKLKPSETAGDAIDGLIVGIETQDNYLQRKPTWTRKIVIVTDGASPLEIEDWEATVRRMSILAVSLTIVGVDFDDDELPYHEEDKPAIKRANESFYAQLVSALPNNLGLMGTLEHAHLSLSSPSIKETKSALASNTLRLGDVEARKDEALEISVKVAKCTNLARAGGWKRFFGTPIKGADEDDEDDEGKVVFRELKRRTEYVIDSAQIEGDGDGDGDGDSKRVASADLDEDEEQEGKDDRRVEKVEKEQLVLGYKYGSTYVPCPDGHFPKLQTQQGIDICGFFPKKNFNRSYPLSEVYYVFADPTSAPDQIAFSSVVQAMFEKGFLAIARMVRTDGSEPKMGVLSPTVWPKVDLFLWVQLPFADDIRHYTFPSLTTLTSRTGERITKHPYLPTEEQLEAMGQFIDDMDLSDAGEKDEKGDRQPWFDPRLSYNPAIHRTKQALFHAAVVSDLLTYPLPPPHPELTKYFEPPKRVLKRAKQSLETCKEVFKVKEVPKKAPRARKDGHVRAADEDEDMILLDRKSPAKKRSYALKPTPSPAGPSQVPKKRNASDSETESESEDEGLLLSKAIRRGSPGLPTPTASPGPELDPQRAPGRIIGNTFPLKDFRTNLSRGDVVTKAVEDMGAVIREIVGRPFAWRRKDEMIECLRVLRDTCLREDEIDAWNDILKGLRNDCSAETGNKAFWSELKKLGRSISLISSSEAEELGGISQVSESAAEAFMQR</sequence>
<dbReference type="InterPro" id="IPR024193">
    <property type="entry name" value="Ku80"/>
</dbReference>
<dbReference type="InterPro" id="IPR006164">
    <property type="entry name" value="DNA_bd_Ku70/Ku80"/>
</dbReference>
<dbReference type="InterPro" id="IPR014893">
    <property type="entry name" value="Ku_PK_bind"/>
</dbReference>
<keyword evidence="13" id="KW-0238">DNA-binding</keyword>
<dbReference type="GO" id="GO:0000781">
    <property type="term" value="C:chromosome, telomeric region"/>
    <property type="evidence" value="ECO:0007669"/>
    <property type="project" value="UniProtKB-SubCell"/>
</dbReference>
<feature type="region of interest" description="Disordered" evidence="18">
    <location>
        <begin position="313"/>
        <end position="351"/>
    </location>
</feature>
<dbReference type="InParanoid" id="A0A0C3KCB5"/>
<evidence type="ECO:0000256" key="2">
    <source>
        <dbReference type="ARBA" id="ARBA00004574"/>
    </source>
</evidence>
<evidence type="ECO:0000256" key="5">
    <source>
        <dbReference type="ARBA" id="ARBA00021792"/>
    </source>
</evidence>
<keyword evidence="6" id="KW-0158">Chromosome</keyword>
<keyword evidence="14" id="KW-0233">DNA recombination</keyword>
<dbReference type="SUPFAM" id="SSF53300">
    <property type="entry name" value="vWA-like"/>
    <property type="match status" value="1"/>
</dbReference>
<dbReference type="InterPro" id="IPR036494">
    <property type="entry name" value="Ku_C_sf"/>
</dbReference>
<dbReference type="PANTHER" id="PTHR12604:SF4">
    <property type="entry name" value="X-RAY REPAIR CROSS-COMPLEMENTING PROTEIN 5"/>
    <property type="match status" value="1"/>
</dbReference>
<comment type="subcellular location">
    <subcellularLocation>
        <location evidence="2">Chromosome</location>
        <location evidence="2">Telomere</location>
    </subcellularLocation>
    <subcellularLocation>
        <location evidence="1">Nucleus</location>
    </subcellularLocation>
</comment>